<organism evidence="5 6">
    <name type="scientific">Corynebacterium poyangense</name>
    <dbReference type="NCBI Taxonomy" id="2684405"/>
    <lineage>
        <taxon>Bacteria</taxon>
        <taxon>Bacillati</taxon>
        <taxon>Actinomycetota</taxon>
        <taxon>Actinomycetes</taxon>
        <taxon>Mycobacteriales</taxon>
        <taxon>Corynebacteriaceae</taxon>
        <taxon>Corynebacterium</taxon>
    </lineage>
</organism>
<dbReference type="PANTHER" id="PTHR43344">
    <property type="entry name" value="PHOSPHOSERINE PHOSPHATASE"/>
    <property type="match status" value="1"/>
</dbReference>
<dbReference type="GO" id="GO:0016787">
    <property type="term" value="F:hydrolase activity"/>
    <property type="evidence" value="ECO:0007669"/>
    <property type="project" value="UniProtKB-KW"/>
</dbReference>
<dbReference type="PANTHER" id="PTHR43344:SF15">
    <property type="entry name" value="PHOSPHOSERINE PHOSPHATASE SERB1"/>
    <property type="match status" value="1"/>
</dbReference>
<accession>A0A7H0SLU7</accession>
<dbReference type="Gene3D" id="1.20.1440.100">
    <property type="entry name" value="SG protein - dephosphorylation function"/>
    <property type="match status" value="1"/>
</dbReference>
<dbReference type="NCBIfam" id="TIGR01488">
    <property type="entry name" value="HAD-SF-IB"/>
    <property type="match status" value="1"/>
</dbReference>
<dbReference type="GO" id="GO:0046872">
    <property type="term" value="F:metal ion binding"/>
    <property type="evidence" value="ECO:0007669"/>
    <property type="project" value="UniProtKB-KW"/>
</dbReference>
<dbReference type="NCBIfam" id="TIGR01490">
    <property type="entry name" value="HAD-SF-IB-hyp1"/>
    <property type="match status" value="1"/>
</dbReference>
<dbReference type="InterPro" id="IPR006385">
    <property type="entry name" value="HAD_hydro_SerB1"/>
</dbReference>
<keyword evidence="6" id="KW-1185">Reference proteome</keyword>
<dbReference type="InterPro" id="IPR050582">
    <property type="entry name" value="HAD-like_SerB"/>
</dbReference>
<dbReference type="FunFam" id="3.40.50.1000:FF:000025">
    <property type="entry name" value="HAD hydrolase, family IB"/>
    <property type="match status" value="1"/>
</dbReference>
<dbReference type="InterPro" id="IPR023214">
    <property type="entry name" value="HAD_sf"/>
</dbReference>
<evidence type="ECO:0000313" key="6">
    <source>
        <dbReference type="Proteomes" id="UP000516320"/>
    </source>
</evidence>
<keyword evidence="2" id="KW-0479">Metal-binding</keyword>
<protein>
    <submittedName>
        <fullName evidence="5">HAD-IB family hydrolase</fullName>
    </submittedName>
</protein>
<reference evidence="5 6" key="1">
    <citation type="submission" date="2019-12" db="EMBL/GenBank/DDBJ databases">
        <title>Corynebacterium sp. nov., isolated from feces of the Anser Albifrons in China.</title>
        <authorList>
            <person name="Liu Q."/>
        </authorList>
    </citation>
    <scope>NUCLEOTIDE SEQUENCE [LARGE SCALE GENOMIC DNA]</scope>
    <source>
        <strain evidence="5 6">4H37-19</strain>
    </source>
</reference>
<dbReference type="AlphaFoldDB" id="A0A7H0SLU7"/>
<evidence type="ECO:0000313" key="5">
    <source>
        <dbReference type="EMBL" id="QNQ89522.1"/>
    </source>
</evidence>
<dbReference type="EMBL" id="CP046884">
    <property type="protein sequence ID" value="QNQ89522.1"/>
    <property type="molecule type" value="Genomic_DNA"/>
</dbReference>
<dbReference type="Gene3D" id="3.40.50.1000">
    <property type="entry name" value="HAD superfamily/HAD-like"/>
    <property type="match status" value="1"/>
</dbReference>
<name>A0A7H0SLU7_9CORY</name>
<dbReference type="Pfam" id="PF12710">
    <property type="entry name" value="HAD"/>
    <property type="match status" value="1"/>
</dbReference>
<gene>
    <name evidence="5" type="ORF">GP475_01895</name>
</gene>
<comment type="similarity">
    <text evidence="1">Belongs to the HAD-like hydrolase superfamily. SerB family.</text>
</comment>
<evidence type="ECO:0000256" key="3">
    <source>
        <dbReference type="ARBA" id="ARBA00022801"/>
    </source>
</evidence>
<dbReference type="Proteomes" id="UP000516320">
    <property type="component" value="Chromosome"/>
</dbReference>
<evidence type="ECO:0000256" key="1">
    <source>
        <dbReference type="ARBA" id="ARBA00009184"/>
    </source>
</evidence>
<proteinExistence type="inferred from homology"/>
<dbReference type="RefSeq" id="WP_187974976.1">
    <property type="nucleotide sequence ID" value="NZ_CP046884.1"/>
</dbReference>
<dbReference type="InterPro" id="IPR036412">
    <property type="entry name" value="HAD-like_sf"/>
</dbReference>
<evidence type="ECO:0000256" key="2">
    <source>
        <dbReference type="ARBA" id="ARBA00022723"/>
    </source>
</evidence>
<keyword evidence="4" id="KW-0460">Magnesium</keyword>
<dbReference type="CDD" id="cd02612">
    <property type="entry name" value="HAD_PGPPase"/>
    <property type="match status" value="1"/>
</dbReference>
<dbReference type="KEGG" id="cpoy:GP475_01895"/>
<evidence type="ECO:0000256" key="4">
    <source>
        <dbReference type="ARBA" id="ARBA00022842"/>
    </source>
</evidence>
<sequence>MSFPHNSSPFRGTPEDFLAHWSLSRGNLRRFIEDIALPPVAESTQRQAGEAAAAQAIKDTFDLELDEFSSGVDSVSGSIQAAGGFRLNHPDPTIPQDNHVAAFFDVDNTLVRGSSLIVFALGLARKRYLRPRTILPIVWKQLRFRLTGKENAEDMAEGRLQALEFIKGRKVSDLEELCEEIVDTHMEGRAWPGTRELAEAHLAAGHQVWLVSATPVQIAQILASRFGFTGALGTVAEVEDGVFTGRLVGDILHGSGKRHAVAALAALQKLDLSRCTAYSDSINDLPMLTMVGTAVAVNPDRALKRTARQQGWAIHDYRSLRKAIRTWGLPALMTAGFSVGGWRLYQLIRPYARR</sequence>
<keyword evidence="3 5" id="KW-0378">Hydrolase</keyword>
<dbReference type="SUPFAM" id="SSF56784">
    <property type="entry name" value="HAD-like"/>
    <property type="match status" value="1"/>
</dbReference>